<name>D2B088_STRRD</name>
<protein>
    <submittedName>
        <fullName evidence="1">Uncharacterized protein</fullName>
    </submittedName>
</protein>
<dbReference type="EMBL" id="CP001814">
    <property type="protein sequence ID" value="ACZ89094.1"/>
    <property type="molecule type" value="Genomic_DNA"/>
</dbReference>
<sequence>MPTEPEPDVSAYVRVYEQLLGRSCAWCGRHAPYSGQIAWA</sequence>
<dbReference type="Proteomes" id="UP000002029">
    <property type="component" value="Chromosome"/>
</dbReference>
<proteinExistence type="predicted"/>
<keyword evidence="2" id="KW-1185">Reference proteome</keyword>
<gene>
    <name evidence="1" type="ordered locus">Sros_6376</name>
</gene>
<organism evidence="1 2">
    <name type="scientific">Streptosporangium roseum (strain ATCC 12428 / DSM 43021 / JCM 3005 / KCTC 9067 / NCIMB 10171 / NRRL 2505 / NI 9100)</name>
    <dbReference type="NCBI Taxonomy" id="479432"/>
    <lineage>
        <taxon>Bacteria</taxon>
        <taxon>Bacillati</taxon>
        <taxon>Actinomycetota</taxon>
        <taxon>Actinomycetes</taxon>
        <taxon>Streptosporangiales</taxon>
        <taxon>Streptosporangiaceae</taxon>
        <taxon>Streptosporangium</taxon>
    </lineage>
</organism>
<dbReference type="KEGG" id="sro:Sros_6376"/>
<accession>D2B088</accession>
<dbReference type="AlphaFoldDB" id="D2B088"/>
<evidence type="ECO:0000313" key="2">
    <source>
        <dbReference type="Proteomes" id="UP000002029"/>
    </source>
</evidence>
<evidence type="ECO:0000313" key="1">
    <source>
        <dbReference type="EMBL" id="ACZ89094.1"/>
    </source>
</evidence>
<reference evidence="1 2" key="1">
    <citation type="journal article" date="2010" name="Stand. Genomic Sci.">
        <title>Complete genome sequence of Streptosporangium roseum type strain (NI 9100).</title>
        <authorList>
            <person name="Nolan M."/>
            <person name="Sikorski J."/>
            <person name="Jando M."/>
            <person name="Lucas S."/>
            <person name="Lapidus A."/>
            <person name="Glavina Del Rio T."/>
            <person name="Chen F."/>
            <person name="Tice H."/>
            <person name="Pitluck S."/>
            <person name="Cheng J.F."/>
            <person name="Chertkov O."/>
            <person name="Sims D."/>
            <person name="Meincke L."/>
            <person name="Brettin T."/>
            <person name="Han C."/>
            <person name="Detter J.C."/>
            <person name="Bruce D."/>
            <person name="Goodwin L."/>
            <person name="Land M."/>
            <person name="Hauser L."/>
            <person name="Chang Y.J."/>
            <person name="Jeffries C.D."/>
            <person name="Ivanova N."/>
            <person name="Mavromatis K."/>
            <person name="Mikhailova N."/>
            <person name="Chen A."/>
            <person name="Palaniappan K."/>
            <person name="Chain P."/>
            <person name="Rohde M."/>
            <person name="Goker M."/>
            <person name="Bristow J."/>
            <person name="Eisen J.A."/>
            <person name="Markowitz V."/>
            <person name="Hugenholtz P."/>
            <person name="Kyrpides N.C."/>
            <person name="Klenk H.P."/>
        </authorList>
    </citation>
    <scope>NUCLEOTIDE SEQUENCE [LARGE SCALE GENOMIC DNA]</scope>
    <source>
        <strain evidence="2">ATCC 12428 / DSM 43021 / JCM 3005 / NI 9100</strain>
    </source>
</reference>
<dbReference type="HOGENOM" id="CLU_3297354_0_0_11"/>
<dbReference type="RefSeq" id="WP_012892829.1">
    <property type="nucleotide sequence ID" value="NC_013595.1"/>
</dbReference>